<accession>A0A4Y2VKU2</accession>
<feature type="transmembrane region" description="Helical" evidence="1">
    <location>
        <begin position="12"/>
        <end position="35"/>
    </location>
</feature>
<evidence type="ECO:0000313" key="2">
    <source>
        <dbReference type="EMBL" id="GBO25038.1"/>
    </source>
</evidence>
<reference evidence="2 3" key="1">
    <citation type="journal article" date="2019" name="Sci. Rep.">
        <title>Orb-weaving spider Araneus ventricosus genome elucidates the spidroin gene catalogue.</title>
        <authorList>
            <person name="Kono N."/>
            <person name="Nakamura H."/>
            <person name="Ohtoshi R."/>
            <person name="Moran D.A.P."/>
            <person name="Shinohara A."/>
            <person name="Yoshida Y."/>
            <person name="Fujiwara M."/>
            <person name="Mori M."/>
            <person name="Tomita M."/>
            <person name="Arakawa K."/>
        </authorList>
    </citation>
    <scope>NUCLEOTIDE SEQUENCE [LARGE SCALE GENOMIC DNA]</scope>
</reference>
<protein>
    <submittedName>
        <fullName evidence="2">Uncharacterized protein</fullName>
    </submittedName>
</protein>
<keyword evidence="1" id="KW-0812">Transmembrane</keyword>
<comment type="caution">
    <text evidence="2">The sequence shown here is derived from an EMBL/GenBank/DDBJ whole genome shotgun (WGS) entry which is preliminary data.</text>
</comment>
<gene>
    <name evidence="2" type="ORF">AVEN_73572_1</name>
</gene>
<dbReference type="Proteomes" id="UP000499080">
    <property type="component" value="Unassembled WGS sequence"/>
</dbReference>
<dbReference type="EMBL" id="BGPR01048025">
    <property type="protein sequence ID" value="GBO25038.1"/>
    <property type="molecule type" value="Genomic_DNA"/>
</dbReference>
<keyword evidence="1" id="KW-1133">Transmembrane helix</keyword>
<organism evidence="2 3">
    <name type="scientific">Araneus ventricosus</name>
    <name type="common">Orbweaver spider</name>
    <name type="synonym">Epeira ventricosa</name>
    <dbReference type="NCBI Taxonomy" id="182803"/>
    <lineage>
        <taxon>Eukaryota</taxon>
        <taxon>Metazoa</taxon>
        <taxon>Ecdysozoa</taxon>
        <taxon>Arthropoda</taxon>
        <taxon>Chelicerata</taxon>
        <taxon>Arachnida</taxon>
        <taxon>Araneae</taxon>
        <taxon>Araneomorphae</taxon>
        <taxon>Entelegynae</taxon>
        <taxon>Araneoidea</taxon>
        <taxon>Araneidae</taxon>
        <taxon>Araneus</taxon>
    </lineage>
</organism>
<keyword evidence="1" id="KW-0472">Membrane</keyword>
<name>A0A4Y2VKU2_ARAVE</name>
<evidence type="ECO:0000256" key="1">
    <source>
        <dbReference type="SAM" id="Phobius"/>
    </source>
</evidence>
<sequence length="140" mass="15597">MQMSFELRITQLAFVLCGFGGCWRLGKWLFIAVVYSRVKVSFHSASLPSPPVLLLTSSSGRGLFRWIGLAPAIIVLRLQRDGEPLLAAVIEILLLLSRIEVQKDKVLLSSGKKIRSRDLDVSSCSNTVERSIFDLCAKLY</sequence>
<dbReference type="AlphaFoldDB" id="A0A4Y2VKU2"/>
<proteinExistence type="predicted"/>
<evidence type="ECO:0000313" key="3">
    <source>
        <dbReference type="Proteomes" id="UP000499080"/>
    </source>
</evidence>
<keyword evidence="3" id="KW-1185">Reference proteome</keyword>